<reference evidence="1" key="1">
    <citation type="submission" date="2014-11" db="EMBL/GenBank/DDBJ databases">
        <authorList>
            <person name="Amaro Gonzalez C."/>
        </authorList>
    </citation>
    <scope>NUCLEOTIDE SEQUENCE</scope>
</reference>
<dbReference type="AlphaFoldDB" id="A0A0E9RWB0"/>
<sequence length="46" mass="5347">MISFSSACDWVRTKFRKNYRISQTHDHGLEIKRLQASEVVCSFASL</sequence>
<protein>
    <submittedName>
        <fullName evidence="1">Uncharacterized protein</fullName>
    </submittedName>
</protein>
<evidence type="ECO:0000313" key="1">
    <source>
        <dbReference type="EMBL" id="JAH33147.1"/>
    </source>
</evidence>
<reference evidence="1" key="2">
    <citation type="journal article" date="2015" name="Fish Shellfish Immunol.">
        <title>Early steps in the European eel (Anguilla anguilla)-Vibrio vulnificus interaction in the gills: Role of the RtxA13 toxin.</title>
        <authorList>
            <person name="Callol A."/>
            <person name="Pajuelo D."/>
            <person name="Ebbesson L."/>
            <person name="Teles M."/>
            <person name="MacKenzie S."/>
            <person name="Amaro C."/>
        </authorList>
    </citation>
    <scope>NUCLEOTIDE SEQUENCE</scope>
</reference>
<proteinExistence type="predicted"/>
<name>A0A0E9RWB0_ANGAN</name>
<dbReference type="EMBL" id="GBXM01075430">
    <property type="protein sequence ID" value="JAH33147.1"/>
    <property type="molecule type" value="Transcribed_RNA"/>
</dbReference>
<accession>A0A0E9RWB0</accession>
<organism evidence="1">
    <name type="scientific">Anguilla anguilla</name>
    <name type="common">European freshwater eel</name>
    <name type="synonym">Muraena anguilla</name>
    <dbReference type="NCBI Taxonomy" id="7936"/>
    <lineage>
        <taxon>Eukaryota</taxon>
        <taxon>Metazoa</taxon>
        <taxon>Chordata</taxon>
        <taxon>Craniata</taxon>
        <taxon>Vertebrata</taxon>
        <taxon>Euteleostomi</taxon>
        <taxon>Actinopterygii</taxon>
        <taxon>Neopterygii</taxon>
        <taxon>Teleostei</taxon>
        <taxon>Anguilliformes</taxon>
        <taxon>Anguillidae</taxon>
        <taxon>Anguilla</taxon>
    </lineage>
</organism>